<evidence type="ECO:0000313" key="8">
    <source>
        <dbReference type="Proteomes" id="UP001165583"/>
    </source>
</evidence>
<accession>A0ABT2I333</accession>
<dbReference type="InterPro" id="IPR051323">
    <property type="entry name" value="AtsK-like"/>
</dbReference>
<dbReference type="GO" id="GO:0051213">
    <property type="term" value="F:dioxygenase activity"/>
    <property type="evidence" value="ECO:0007669"/>
    <property type="project" value="UniProtKB-KW"/>
</dbReference>
<keyword evidence="3 7" id="KW-0223">Dioxygenase</keyword>
<gene>
    <name evidence="7" type="ORF">NZK81_06625</name>
</gene>
<dbReference type="SUPFAM" id="SSF51197">
    <property type="entry name" value="Clavaminate synthase-like"/>
    <property type="match status" value="1"/>
</dbReference>
<name>A0ABT2I333_9SPHN</name>
<evidence type="ECO:0000259" key="6">
    <source>
        <dbReference type="Pfam" id="PF02668"/>
    </source>
</evidence>
<dbReference type="RefSeq" id="WP_260045121.1">
    <property type="nucleotide sequence ID" value="NZ_JANZXA010000003.1"/>
</dbReference>
<evidence type="ECO:0000256" key="3">
    <source>
        <dbReference type="ARBA" id="ARBA00022964"/>
    </source>
</evidence>
<organism evidence="7 8">
    <name type="scientific">Novosphingobium mangrovi</name>
    <name type="common">ex Huang et al. 2023</name>
    <dbReference type="NCBI Taxonomy" id="2976432"/>
    <lineage>
        <taxon>Bacteria</taxon>
        <taxon>Pseudomonadati</taxon>
        <taxon>Pseudomonadota</taxon>
        <taxon>Alphaproteobacteria</taxon>
        <taxon>Sphingomonadales</taxon>
        <taxon>Sphingomonadaceae</taxon>
        <taxon>Novosphingobium</taxon>
    </lineage>
</organism>
<evidence type="ECO:0000313" key="7">
    <source>
        <dbReference type="EMBL" id="MCT2399214.1"/>
    </source>
</evidence>
<keyword evidence="5" id="KW-0408">Iron</keyword>
<dbReference type="EMBL" id="JANZXA010000003">
    <property type="protein sequence ID" value="MCT2399214.1"/>
    <property type="molecule type" value="Genomic_DNA"/>
</dbReference>
<dbReference type="Gene3D" id="3.60.130.10">
    <property type="entry name" value="Clavaminate synthase-like"/>
    <property type="match status" value="1"/>
</dbReference>
<evidence type="ECO:0000256" key="4">
    <source>
        <dbReference type="ARBA" id="ARBA00023002"/>
    </source>
</evidence>
<keyword evidence="8" id="KW-1185">Reference proteome</keyword>
<comment type="similarity">
    <text evidence="1">Belongs to the TfdA dioxygenase family.</text>
</comment>
<dbReference type="PANTHER" id="PTHR30468">
    <property type="entry name" value="ALPHA-KETOGLUTARATE-DEPENDENT SULFONATE DIOXYGENASE"/>
    <property type="match status" value="1"/>
</dbReference>
<dbReference type="PANTHER" id="PTHR30468:SF1">
    <property type="entry name" value="ALPHA-KETOGLUTARATE-DEPENDENT SULFONATE DIOXYGENASE"/>
    <property type="match status" value="1"/>
</dbReference>
<keyword evidence="4" id="KW-0560">Oxidoreductase</keyword>
<dbReference type="InterPro" id="IPR003819">
    <property type="entry name" value="TauD/TfdA-like"/>
</dbReference>
<evidence type="ECO:0000256" key="5">
    <source>
        <dbReference type="ARBA" id="ARBA00023004"/>
    </source>
</evidence>
<keyword evidence="2" id="KW-0479">Metal-binding</keyword>
<dbReference type="Pfam" id="PF02668">
    <property type="entry name" value="TauD"/>
    <property type="match status" value="1"/>
</dbReference>
<comment type="caution">
    <text evidence="7">The sequence shown here is derived from an EMBL/GenBank/DDBJ whole genome shotgun (WGS) entry which is preliminary data.</text>
</comment>
<dbReference type="Proteomes" id="UP001165583">
    <property type="component" value="Unassembled WGS sequence"/>
</dbReference>
<sequence>MPLTDVRPLQERLPFGIRIGGLTREMLEDKALRDEIDALFIKHGMIVFEDVEQSDEMQLALSSCFGPLKEHPVKGVARVDSDRLPGVIEIRSKRGRGIVEVDGKQVSHWLPWHFDHCYNDELNRAGVLRSVERVEDGGITGFLDGVALYKAFPKDLIERIEGKEIVYRLETQYDDLKFGRPAQYRMIEPKPMPDSFKEQVAAMSRAIHPAVWTRPTGEKCLHVSAYMAKGILGDETPEGDALLEDVCQEINRLAETCSYHHKWSPNDMAIWDNLRMLHCVSGNNPDEERLMYRTTISGDYKLGRWEETPREAVSADAMA</sequence>
<feature type="domain" description="TauD/TfdA-like" evidence="6">
    <location>
        <begin position="6"/>
        <end position="295"/>
    </location>
</feature>
<reference evidence="7" key="1">
    <citation type="submission" date="2022-09" db="EMBL/GenBank/DDBJ databases">
        <title>Novosphingobium sp. Nov., a polycyclic aromatic hydrocarbon-degrading bacterium isolated form mangrove sediments in HongKong.</title>
        <authorList>
            <person name="Hu Z."/>
        </authorList>
    </citation>
    <scope>NUCLEOTIDE SEQUENCE</scope>
    <source>
        <strain evidence="7">HK4-1</strain>
    </source>
</reference>
<evidence type="ECO:0000256" key="2">
    <source>
        <dbReference type="ARBA" id="ARBA00022723"/>
    </source>
</evidence>
<protein>
    <submittedName>
        <fullName evidence="7">TauD/TfdA family dioxygenase</fullName>
    </submittedName>
</protein>
<dbReference type="InterPro" id="IPR042098">
    <property type="entry name" value="TauD-like_sf"/>
</dbReference>
<evidence type="ECO:0000256" key="1">
    <source>
        <dbReference type="ARBA" id="ARBA00005896"/>
    </source>
</evidence>
<proteinExistence type="inferred from homology"/>